<dbReference type="VEuPathDB" id="PiroplasmaDB:TpMuguga_01g00656"/>
<dbReference type="OMA" id="HIRDGDN"/>
<dbReference type="InParanoid" id="Q4N814"/>
<evidence type="ECO:0000313" key="2">
    <source>
        <dbReference type="Proteomes" id="UP000001949"/>
    </source>
</evidence>
<dbReference type="RefSeq" id="XP_766177.1">
    <property type="nucleotide sequence ID" value="XM_761084.1"/>
</dbReference>
<dbReference type="Proteomes" id="UP000001949">
    <property type="component" value="Unassembled WGS sequence"/>
</dbReference>
<reference evidence="1 2" key="1">
    <citation type="journal article" date="2005" name="Science">
        <title>Genome sequence of Theileria parva, a bovine pathogen that transforms lymphocytes.</title>
        <authorList>
            <person name="Gardner M.J."/>
            <person name="Bishop R."/>
            <person name="Shah T."/>
            <person name="de Villiers E.P."/>
            <person name="Carlton J.M."/>
            <person name="Hall N."/>
            <person name="Ren Q."/>
            <person name="Paulsen I.T."/>
            <person name="Pain A."/>
            <person name="Berriman M."/>
            <person name="Wilson R.J.M."/>
            <person name="Sato S."/>
            <person name="Ralph S.A."/>
            <person name="Mann D.J."/>
            <person name="Xiong Z."/>
            <person name="Shallom S.J."/>
            <person name="Weidman J."/>
            <person name="Jiang L."/>
            <person name="Lynn J."/>
            <person name="Weaver B."/>
            <person name="Shoaibi A."/>
            <person name="Domingo A.R."/>
            <person name="Wasawo D."/>
            <person name="Crabtree J."/>
            <person name="Wortman J.R."/>
            <person name="Haas B."/>
            <person name="Angiuoli S.V."/>
            <person name="Creasy T.H."/>
            <person name="Lu C."/>
            <person name="Suh B."/>
            <person name="Silva J.C."/>
            <person name="Utterback T.R."/>
            <person name="Feldblyum T.V."/>
            <person name="Pertea M."/>
            <person name="Allen J."/>
            <person name="Nierman W.C."/>
            <person name="Taracha E.L.N."/>
            <person name="Salzberg S.L."/>
            <person name="White O.R."/>
            <person name="Fitzhugh H.A."/>
            <person name="Morzaria S."/>
            <person name="Venter J.C."/>
            <person name="Fraser C.M."/>
            <person name="Nene V."/>
        </authorList>
    </citation>
    <scope>NUCLEOTIDE SEQUENCE [LARGE SCALE GENOMIC DNA]</scope>
    <source>
        <strain evidence="1 2">Muguga</strain>
    </source>
</reference>
<sequence>MKKRKLDNIIDVELVTEEDVLKLVKKYKLDLNNPKSKASQNLKDILEDFKTLLENLVKDKLLESYDTFGGYRYDYILKNNVNVDFLLKLHQKNDFDKVLEFFKNKFKDDSTSFAQCVENDLGIKLFVTRIININNNLLNSVIILSFYDKKSQKTLYKIKLFFTNVKFGKNRKVNVNEFILEKFDQINQEYPNISNTIVLFKLLFFNKINLSTDSFDGESDYTCNNDINGYLINLILTHLCTINNYSNNIKTILLFTNLLNFFNNHDKINLFYLSNLDNTKSNTPVTSKQFSAHTEQREAIIDIQEEESKRYYNNEVNMYNNRLVMRIEKYTELNLLRHIELSYDRLRHFVSLTLNVLNSAALTKDEKLNKLFLRRPLLCNFYDHFLSFKCNSTQIVDFTNQLRFLLNYGLNYNLTLLHSFILSPTACITDKGEESDGTDGISVLYFVVNENGEMNSRIDLTEEVGKLSFFQHFFNNNYKLIKSNNILSYLTLFENVMENGGGKEEKLFSYRSNIIKELLGFIVKKLKIKVNLNTNNLNIKYPLITETQKNLIVNTNNLVDIIMSLQLPINVLNIYPLSDSYSYLNLYDIPDTDTFDKNSLDNSIILLIKWGNDPNLRNPKTASYINTALLAYLISLLKRHYHIQYQILGGGKSTKTTKLANSSVNSKNNYTPENLEYYIEFGGYVYKLMIYREDSEAYEEYILNERCKSVIMRDKSFINCIKLTKIFFAKYLKIDNNSVVKRLVLEYYEENESVSSFTAFKQIIWNLDKDKHNFNSQQIKQCKSLLNHLNRQLLPSGENLENSANSRDKHSNIVENQLSKQKFDLSIRIKAGENVKQGISFVRSLDIFEVYYYKYEVSNQFQRKYFKIYLNLKIKKFVPRSYIKPSNYVQQMVVCDNHIRDGDNMLIKSKKLQNPPAFFIIPNIVLLVKLLSHCFNSFNINFLFQ</sequence>
<dbReference type="EMBL" id="AAGK01000001">
    <property type="protein sequence ID" value="EAN33894.1"/>
    <property type="molecule type" value="Genomic_DNA"/>
</dbReference>
<gene>
    <name evidence="1" type="ordered locus">TP01_0656</name>
</gene>
<name>Q4N814_THEPA</name>
<protein>
    <submittedName>
        <fullName evidence="1">Uncharacterized protein</fullName>
    </submittedName>
</protein>
<dbReference type="GeneID" id="3503067"/>
<dbReference type="KEGG" id="tpv:TP01_0656"/>
<dbReference type="eggNOG" id="ENOG502TN5H">
    <property type="taxonomic scope" value="Eukaryota"/>
</dbReference>
<accession>Q4N814</accession>
<evidence type="ECO:0000313" key="1">
    <source>
        <dbReference type="EMBL" id="EAN33894.1"/>
    </source>
</evidence>
<comment type="caution">
    <text evidence="1">The sequence shown here is derived from an EMBL/GenBank/DDBJ whole genome shotgun (WGS) entry which is preliminary data.</text>
</comment>
<keyword evidence="2" id="KW-1185">Reference proteome</keyword>
<proteinExistence type="predicted"/>
<dbReference type="AlphaFoldDB" id="Q4N814"/>
<organism evidence="1 2">
    <name type="scientific">Theileria parva</name>
    <name type="common">East coast fever infection agent</name>
    <dbReference type="NCBI Taxonomy" id="5875"/>
    <lineage>
        <taxon>Eukaryota</taxon>
        <taxon>Sar</taxon>
        <taxon>Alveolata</taxon>
        <taxon>Apicomplexa</taxon>
        <taxon>Aconoidasida</taxon>
        <taxon>Piroplasmida</taxon>
        <taxon>Theileriidae</taxon>
        <taxon>Theileria</taxon>
    </lineage>
</organism>